<feature type="domain" description="RNA polymerase sigma factor 70 region 4 type 2" evidence="7">
    <location>
        <begin position="116"/>
        <end position="167"/>
    </location>
</feature>
<keyword evidence="3" id="KW-0731">Sigma factor</keyword>
<name>A0A5S9NLI5_9HYPH</name>
<reference evidence="8 9" key="1">
    <citation type="submission" date="2019-12" db="EMBL/GenBank/DDBJ databases">
        <authorList>
            <person name="Reyes-Prieto M."/>
        </authorList>
    </citation>
    <scope>NUCLEOTIDE SEQUENCE [LARGE SCALE GENOMIC DNA]</scope>
    <source>
        <strain evidence="8">HF14-78462</strain>
    </source>
</reference>
<evidence type="ECO:0000256" key="3">
    <source>
        <dbReference type="ARBA" id="ARBA00023082"/>
    </source>
</evidence>
<comment type="similarity">
    <text evidence="1">Belongs to the sigma-70 factor family. ECF subfamily.</text>
</comment>
<sequence>MLAERRGDAVAYEAFLRDFAASMRRIITLHFRRMSLGTGEVEDVVQEVLIAVHAKRNQWDARRPLVPWLNAIARYKAVDAMRRLQRQARGRVDLSDEEWSTLFVSTDPRHDREAVDVEKLLSELPTGQQAALRAVALEGASHREAADRLGTTEGAVRVAFHRSLKKLMAAAKQRNSE</sequence>
<dbReference type="Pfam" id="PF08281">
    <property type="entry name" value="Sigma70_r4_2"/>
    <property type="match status" value="1"/>
</dbReference>
<dbReference type="AlphaFoldDB" id="A0A5S9NLI5"/>
<protein>
    <submittedName>
        <fullName evidence="8">ECF RNA polymerase sigma factor SigF</fullName>
    </submittedName>
</protein>
<evidence type="ECO:0000256" key="5">
    <source>
        <dbReference type="ARBA" id="ARBA00023163"/>
    </source>
</evidence>
<dbReference type="InterPro" id="IPR007627">
    <property type="entry name" value="RNA_pol_sigma70_r2"/>
</dbReference>
<dbReference type="PANTHER" id="PTHR43133">
    <property type="entry name" value="RNA POLYMERASE ECF-TYPE SIGMA FACTO"/>
    <property type="match status" value="1"/>
</dbReference>
<evidence type="ECO:0000259" key="6">
    <source>
        <dbReference type="Pfam" id="PF04542"/>
    </source>
</evidence>
<organism evidence="8 9">
    <name type="scientific">Starkeya nomas</name>
    <dbReference type="NCBI Taxonomy" id="2666134"/>
    <lineage>
        <taxon>Bacteria</taxon>
        <taxon>Pseudomonadati</taxon>
        <taxon>Pseudomonadota</taxon>
        <taxon>Alphaproteobacteria</taxon>
        <taxon>Hyphomicrobiales</taxon>
        <taxon>Xanthobacteraceae</taxon>
        <taxon>Starkeya</taxon>
    </lineage>
</organism>
<gene>
    <name evidence="8" type="primary">sigF</name>
    <name evidence="8" type="ORF">STARVERO_01224</name>
</gene>
<proteinExistence type="inferred from homology"/>
<dbReference type="Gene3D" id="1.10.1740.10">
    <property type="match status" value="1"/>
</dbReference>
<dbReference type="PANTHER" id="PTHR43133:SF58">
    <property type="entry name" value="ECF RNA POLYMERASE SIGMA FACTOR SIGD"/>
    <property type="match status" value="1"/>
</dbReference>
<dbReference type="InterPro" id="IPR039425">
    <property type="entry name" value="RNA_pol_sigma-70-like"/>
</dbReference>
<dbReference type="SUPFAM" id="SSF88946">
    <property type="entry name" value="Sigma2 domain of RNA polymerase sigma factors"/>
    <property type="match status" value="1"/>
</dbReference>
<dbReference type="GO" id="GO:0006352">
    <property type="term" value="P:DNA-templated transcription initiation"/>
    <property type="evidence" value="ECO:0007669"/>
    <property type="project" value="InterPro"/>
</dbReference>
<dbReference type="RefSeq" id="WP_244616618.1">
    <property type="nucleotide sequence ID" value="NZ_CACSAS010000001.1"/>
</dbReference>
<dbReference type="Pfam" id="PF04542">
    <property type="entry name" value="Sigma70_r2"/>
    <property type="match status" value="1"/>
</dbReference>
<dbReference type="EMBL" id="CACSAS010000001">
    <property type="protein sequence ID" value="CAA0090806.1"/>
    <property type="molecule type" value="Genomic_DNA"/>
</dbReference>
<dbReference type="InterPro" id="IPR013325">
    <property type="entry name" value="RNA_pol_sigma_r2"/>
</dbReference>
<keyword evidence="9" id="KW-1185">Reference proteome</keyword>
<evidence type="ECO:0000256" key="1">
    <source>
        <dbReference type="ARBA" id="ARBA00010641"/>
    </source>
</evidence>
<evidence type="ECO:0000259" key="7">
    <source>
        <dbReference type="Pfam" id="PF08281"/>
    </source>
</evidence>
<dbReference type="InterPro" id="IPR013249">
    <property type="entry name" value="RNA_pol_sigma70_r4_t2"/>
</dbReference>
<dbReference type="Proteomes" id="UP000433050">
    <property type="component" value="Unassembled WGS sequence"/>
</dbReference>
<evidence type="ECO:0000256" key="2">
    <source>
        <dbReference type="ARBA" id="ARBA00023015"/>
    </source>
</evidence>
<dbReference type="NCBIfam" id="TIGR02937">
    <property type="entry name" value="sigma70-ECF"/>
    <property type="match status" value="1"/>
</dbReference>
<keyword evidence="4" id="KW-0238">DNA-binding</keyword>
<dbReference type="InterPro" id="IPR013324">
    <property type="entry name" value="RNA_pol_sigma_r3/r4-like"/>
</dbReference>
<dbReference type="Gene3D" id="1.10.10.10">
    <property type="entry name" value="Winged helix-like DNA-binding domain superfamily/Winged helix DNA-binding domain"/>
    <property type="match status" value="1"/>
</dbReference>
<dbReference type="SUPFAM" id="SSF88659">
    <property type="entry name" value="Sigma3 and sigma4 domains of RNA polymerase sigma factors"/>
    <property type="match status" value="1"/>
</dbReference>
<evidence type="ECO:0000313" key="8">
    <source>
        <dbReference type="EMBL" id="CAA0090806.1"/>
    </source>
</evidence>
<feature type="domain" description="RNA polymerase sigma-70 region 2" evidence="6">
    <location>
        <begin position="32"/>
        <end position="86"/>
    </location>
</feature>
<dbReference type="InterPro" id="IPR014284">
    <property type="entry name" value="RNA_pol_sigma-70_dom"/>
</dbReference>
<keyword evidence="2" id="KW-0805">Transcription regulation</keyword>
<evidence type="ECO:0000313" key="9">
    <source>
        <dbReference type="Proteomes" id="UP000433050"/>
    </source>
</evidence>
<dbReference type="InterPro" id="IPR036388">
    <property type="entry name" value="WH-like_DNA-bd_sf"/>
</dbReference>
<accession>A0A5S9NLI5</accession>
<evidence type="ECO:0000256" key="4">
    <source>
        <dbReference type="ARBA" id="ARBA00023125"/>
    </source>
</evidence>
<dbReference type="GO" id="GO:0016987">
    <property type="term" value="F:sigma factor activity"/>
    <property type="evidence" value="ECO:0007669"/>
    <property type="project" value="UniProtKB-KW"/>
</dbReference>
<dbReference type="GO" id="GO:0003677">
    <property type="term" value="F:DNA binding"/>
    <property type="evidence" value="ECO:0007669"/>
    <property type="project" value="UniProtKB-KW"/>
</dbReference>
<keyword evidence="5" id="KW-0804">Transcription</keyword>